<reference evidence="3" key="2">
    <citation type="submission" date="2020-05" db="UniProtKB">
        <authorList>
            <consortium name="EnsemblMetazoa"/>
        </authorList>
    </citation>
    <scope>IDENTIFICATION</scope>
</reference>
<dbReference type="EMBL" id="KE524948">
    <property type="protein sequence ID" value="KFB38559.1"/>
    <property type="molecule type" value="Genomic_DNA"/>
</dbReference>
<dbReference type="Proteomes" id="UP000030765">
    <property type="component" value="Unassembled WGS sequence"/>
</dbReference>
<dbReference type="EMBL" id="ATLV01014239">
    <property type="status" value="NOT_ANNOTATED_CDS"/>
    <property type="molecule type" value="Genomic_DNA"/>
</dbReference>
<feature type="compositionally biased region" description="Basic residues" evidence="1">
    <location>
        <begin position="194"/>
        <end position="210"/>
    </location>
</feature>
<accession>A0A084VKR5</accession>
<dbReference type="EnsemblMetazoa" id="ASIC005837-RA">
    <property type="protein sequence ID" value="ASIC005837-PA"/>
    <property type="gene ID" value="ASIC005837"/>
</dbReference>
<dbReference type="AlphaFoldDB" id="A0A084VKR5"/>
<gene>
    <name evidence="2" type="ORF">ZHAS_00005837</name>
</gene>
<feature type="region of interest" description="Disordered" evidence="1">
    <location>
        <begin position="181"/>
        <end position="229"/>
    </location>
</feature>
<keyword evidence="4" id="KW-1185">Reference proteome</keyword>
<evidence type="ECO:0000313" key="2">
    <source>
        <dbReference type="EMBL" id="KFB38559.1"/>
    </source>
</evidence>
<sequence>MAILHSTPPFLQVMAQWLSSVCFEAFMRCTLRLIVLWQPPGREWDVAVVYPANVFLIVYEVRLARGHGHAYAFKEKPECARVIGLRPGPVEIMNCNSQPRQANGQTGHISHSAVVVVYLSTISLAYGRRPTVVVYAHTFVLPAQGDGTTQANLLLLLLWRLPNGGASSACTIQVSCPTVRHSTKRPKTVVGDKNRRRKKPKAPHKRKRPNDRRDRPNQTTEPAAAVENV</sequence>
<reference evidence="2 4" key="1">
    <citation type="journal article" date="2014" name="BMC Genomics">
        <title>Genome sequence of Anopheles sinensis provides insight into genetics basis of mosquito competence for malaria parasites.</title>
        <authorList>
            <person name="Zhou D."/>
            <person name="Zhang D."/>
            <person name="Ding G."/>
            <person name="Shi L."/>
            <person name="Hou Q."/>
            <person name="Ye Y."/>
            <person name="Xu Y."/>
            <person name="Zhou H."/>
            <person name="Xiong C."/>
            <person name="Li S."/>
            <person name="Yu J."/>
            <person name="Hong S."/>
            <person name="Yu X."/>
            <person name="Zou P."/>
            <person name="Chen C."/>
            <person name="Chang X."/>
            <person name="Wang W."/>
            <person name="Lv Y."/>
            <person name="Sun Y."/>
            <person name="Ma L."/>
            <person name="Shen B."/>
            <person name="Zhu C."/>
        </authorList>
    </citation>
    <scope>NUCLEOTIDE SEQUENCE [LARGE SCALE GENOMIC DNA]</scope>
</reference>
<organism evidence="2">
    <name type="scientific">Anopheles sinensis</name>
    <name type="common">Mosquito</name>
    <dbReference type="NCBI Taxonomy" id="74873"/>
    <lineage>
        <taxon>Eukaryota</taxon>
        <taxon>Metazoa</taxon>
        <taxon>Ecdysozoa</taxon>
        <taxon>Arthropoda</taxon>
        <taxon>Hexapoda</taxon>
        <taxon>Insecta</taxon>
        <taxon>Pterygota</taxon>
        <taxon>Neoptera</taxon>
        <taxon>Endopterygota</taxon>
        <taxon>Diptera</taxon>
        <taxon>Nematocera</taxon>
        <taxon>Culicoidea</taxon>
        <taxon>Culicidae</taxon>
        <taxon>Anophelinae</taxon>
        <taxon>Anopheles</taxon>
    </lineage>
</organism>
<protein>
    <submittedName>
        <fullName evidence="2 3">Uncharacterized protein</fullName>
    </submittedName>
</protein>
<dbReference type="VEuPathDB" id="VectorBase:ASIC005837"/>
<proteinExistence type="predicted"/>
<name>A0A084VKR5_ANOSI</name>
<evidence type="ECO:0000313" key="4">
    <source>
        <dbReference type="Proteomes" id="UP000030765"/>
    </source>
</evidence>
<evidence type="ECO:0000256" key="1">
    <source>
        <dbReference type="SAM" id="MobiDB-lite"/>
    </source>
</evidence>
<evidence type="ECO:0000313" key="3">
    <source>
        <dbReference type="EnsemblMetazoa" id="ASIC005837-PA"/>
    </source>
</evidence>